<dbReference type="PANTHER" id="PTHR42940:SF8">
    <property type="entry name" value="VACUOLAR PROTEIN SORTING-ASSOCIATED PROTEIN 11"/>
    <property type="match status" value="1"/>
</dbReference>
<dbReference type="CDD" id="cd08254">
    <property type="entry name" value="hydroxyacyl_CoA_DH"/>
    <property type="match status" value="1"/>
</dbReference>
<sequence length="354" mass="37402">MLAAQYNPGKKGLTLKNDYPVPYPGPGQILLKVAACGVCHSDIAFIDGSVLPHPLVLGHEISGYVVKAGEGVAQAFEKDTLYAVLAIHHASQSLNGLPALFDSPGAAYDGGFAHYVLVRPDQLVPVPAGVSPELAAVAADAGINAYKFVVRSAQVDSTCKQTVLVIGVGGLGHQAVQIAAHFGATVYACDPKPEAREVALKLGAVEAFSPSELETKVAEGFVVNVAMDFVARKSTFEAAKAALRNNNLSFPADPRLIVAGMTSETLEFSTLDTLTYNLTILTPQYGSRHDLEAILELYAKGAVTPVVSSHPLTEINQVLDDLRSGRVLGRTVVIPGEVEQSSTVNGIRDDYTRL</sequence>
<evidence type="ECO:0000313" key="8">
    <source>
        <dbReference type="EMBL" id="KAF7372782.1"/>
    </source>
</evidence>
<dbReference type="GO" id="GO:0008270">
    <property type="term" value="F:zinc ion binding"/>
    <property type="evidence" value="ECO:0007669"/>
    <property type="project" value="InterPro"/>
</dbReference>
<dbReference type="AlphaFoldDB" id="A0A8H6Z8C6"/>
<feature type="domain" description="Enoyl reductase (ER)" evidence="7">
    <location>
        <begin position="12"/>
        <end position="333"/>
    </location>
</feature>
<comment type="cofactor">
    <cofactor evidence="1 6">
        <name>Zn(2+)</name>
        <dbReference type="ChEBI" id="CHEBI:29105"/>
    </cofactor>
</comment>
<reference evidence="8" key="1">
    <citation type="submission" date="2020-05" db="EMBL/GenBank/DDBJ databases">
        <title>Mycena genomes resolve the evolution of fungal bioluminescence.</title>
        <authorList>
            <person name="Tsai I.J."/>
        </authorList>
    </citation>
    <scope>NUCLEOTIDE SEQUENCE</scope>
    <source>
        <strain evidence="8">160909Yilan</strain>
    </source>
</reference>
<dbReference type="PANTHER" id="PTHR42940">
    <property type="entry name" value="ALCOHOL DEHYDROGENASE 1-RELATED"/>
    <property type="match status" value="1"/>
</dbReference>
<keyword evidence="5" id="KW-0560">Oxidoreductase</keyword>
<evidence type="ECO:0000256" key="6">
    <source>
        <dbReference type="RuleBase" id="RU361277"/>
    </source>
</evidence>
<evidence type="ECO:0000256" key="5">
    <source>
        <dbReference type="ARBA" id="ARBA00023002"/>
    </source>
</evidence>
<dbReference type="InterPro" id="IPR036291">
    <property type="entry name" value="NAD(P)-bd_dom_sf"/>
</dbReference>
<dbReference type="EMBL" id="JACAZH010000003">
    <property type="protein sequence ID" value="KAF7372782.1"/>
    <property type="molecule type" value="Genomic_DNA"/>
</dbReference>
<dbReference type="Pfam" id="PF00107">
    <property type="entry name" value="ADH_zinc_N"/>
    <property type="match status" value="1"/>
</dbReference>
<keyword evidence="9" id="KW-1185">Reference proteome</keyword>
<dbReference type="SUPFAM" id="SSF51735">
    <property type="entry name" value="NAD(P)-binding Rossmann-fold domains"/>
    <property type="match status" value="1"/>
</dbReference>
<dbReference type="GO" id="GO:0016491">
    <property type="term" value="F:oxidoreductase activity"/>
    <property type="evidence" value="ECO:0007669"/>
    <property type="project" value="UniProtKB-KW"/>
</dbReference>
<evidence type="ECO:0000256" key="3">
    <source>
        <dbReference type="ARBA" id="ARBA00022723"/>
    </source>
</evidence>
<comment type="caution">
    <text evidence="8">The sequence shown here is derived from an EMBL/GenBank/DDBJ whole genome shotgun (WGS) entry which is preliminary data.</text>
</comment>
<dbReference type="Pfam" id="PF08240">
    <property type="entry name" value="ADH_N"/>
    <property type="match status" value="1"/>
</dbReference>
<dbReference type="Gene3D" id="3.40.50.720">
    <property type="entry name" value="NAD(P)-binding Rossmann-like Domain"/>
    <property type="match status" value="1"/>
</dbReference>
<dbReference type="OrthoDB" id="1879366at2759"/>
<dbReference type="Proteomes" id="UP000623467">
    <property type="component" value="Unassembled WGS sequence"/>
</dbReference>
<comment type="similarity">
    <text evidence="2 6">Belongs to the zinc-containing alcohol dehydrogenase family.</text>
</comment>
<evidence type="ECO:0000256" key="1">
    <source>
        <dbReference type="ARBA" id="ARBA00001947"/>
    </source>
</evidence>
<keyword evidence="4 6" id="KW-0862">Zinc</keyword>
<evidence type="ECO:0000259" key="7">
    <source>
        <dbReference type="SMART" id="SM00829"/>
    </source>
</evidence>
<dbReference type="InterPro" id="IPR011032">
    <property type="entry name" value="GroES-like_sf"/>
</dbReference>
<dbReference type="Gene3D" id="3.90.180.10">
    <property type="entry name" value="Medium-chain alcohol dehydrogenases, catalytic domain"/>
    <property type="match status" value="1"/>
</dbReference>
<dbReference type="SMART" id="SM00829">
    <property type="entry name" value="PKS_ER"/>
    <property type="match status" value="1"/>
</dbReference>
<dbReference type="PROSITE" id="PS00059">
    <property type="entry name" value="ADH_ZINC"/>
    <property type="match status" value="1"/>
</dbReference>
<keyword evidence="3 6" id="KW-0479">Metal-binding</keyword>
<dbReference type="InterPro" id="IPR013149">
    <property type="entry name" value="ADH-like_C"/>
</dbReference>
<organism evidence="8 9">
    <name type="scientific">Mycena sanguinolenta</name>
    <dbReference type="NCBI Taxonomy" id="230812"/>
    <lineage>
        <taxon>Eukaryota</taxon>
        <taxon>Fungi</taxon>
        <taxon>Dikarya</taxon>
        <taxon>Basidiomycota</taxon>
        <taxon>Agaricomycotina</taxon>
        <taxon>Agaricomycetes</taxon>
        <taxon>Agaricomycetidae</taxon>
        <taxon>Agaricales</taxon>
        <taxon>Marasmiineae</taxon>
        <taxon>Mycenaceae</taxon>
        <taxon>Mycena</taxon>
    </lineage>
</organism>
<evidence type="ECO:0000313" key="9">
    <source>
        <dbReference type="Proteomes" id="UP000623467"/>
    </source>
</evidence>
<accession>A0A8H6Z8C6</accession>
<evidence type="ECO:0000256" key="4">
    <source>
        <dbReference type="ARBA" id="ARBA00022833"/>
    </source>
</evidence>
<proteinExistence type="inferred from homology"/>
<evidence type="ECO:0000256" key="2">
    <source>
        <dbReference type="ARBA" id="ARBA00008072"/>
    </source>
</evidence>
<dbReference type="SUPFAM" id="SSF50129">
    <property type="entry name" value="GroES-like"/>
    <property type="match status" value="1"/>
</dbReference>
<dbReference type="InterPro" id="IPR002328">
    <property type="entry name" value="ADH_Zn_CS"/>
</dbReference>
<dbReference type="InterPro" id="IPR020843">
    <property type="entry name" value="ER"/>
</dbReference>
<gene>
    <name evidence="8" type="ORF">MSAN_00484000</name>
</gene>
<dbReference type="InterPro" id="IPR013154">
    <property type="entry name" value="ADH-like_N"/>
</dbReference>
<name>A0A8H6Z8C6_9AGAR</name>
<protein>
    <submittedName>
        <fullName evidence="8">Alcohol dehydrogenase</fullName>
    </submittedName>
</protein>